<proteinExistence type="predicted"/>
<dbReference type="PANTHER" id="PTHR14330:SF2">
    <property type="entry name" value="A-KINASE-INTERACTING PROTEIN 1"/>
    <property type="match status" value="1"/>
</dbReference>
<dbReference type="GO" id="GO:1901222">
    <property type="term" value="P:regulation of non-canonical NF-kappaB signal transduction"/>
    <property type="evidence" value="ECO:0007669"/>
    <property type="project" value="InterPro"/>
</dbReference>
<organism evidence="1 2">
    <name type="scientific">Cynoglossus semilaevis</name>
    <name type="common">Tongue sole</name>
    <dbReference type="NCBI Taxonomy" id="244447"/>
    <lineage>
        <taxon>Eukaryota</taxon>
        <taxon>Metazoa</taxon>
        <taxon>Chordata</taxon>
        <taxon>Craniata</taxon>
        <taxon>Vertebrata</taxon>
        <taxon>Euteleostomi</taxon>
        <taxon>Actinopterygii</taxon>
        <taxon>Neopterygii</taxon>
        <taxon>Teleostei</taxon>
        <taxon>Neoteleostei</taxon>
        <taxon>Acanthomorphata</taxon>
        <taxon>Carangaria</taxon>
        <taxon>Pleuronectiformes</taxon>
        <taxon>Pleuronectoidei</taxon>
        <taxon>Cynoglossidae</taxon>
        <taxon>Cynoglossinae</taxon>
        <taxon>Cynoglossus</taxon>
    </lineage>
</organism>
<dbReference type="GO" id="GO:0005654">
    <property type="term" value="C:nucleoplasm"/>
    <property type="evidence" value="ECO:0007669"/>
    <property type="project" value="TreeGrafter"/>
</dbReference>
<keyword evidence="2" id="KW-1185">Reference proteome</keyword>
<dbReference type="InterPro" id="IPR033214">
    <property type="entry name" value="AKIP1"/>
</dbReference>
<dbReference type="OrthoDB" id="5945634at2759"/>
<dbReference type="Ensembl" id="ENSCSET00000001743.1">
    <property type="protein sequence ID" value="ENSCSEP00000001711.1"/>
    <property type="gene ID" value="ENSCSEG00000001162.1"/>
</dbReference>
<accession>A0A3P8UM34</accession>
<dbReference type="AlphaFoldDB" id="A0A3P8UM34"/>
<dbReference type="GeneID" id="103379836"/>
<reference evidence="1" key="3">
    <citation type="submission" date="2025-09" db="UniProtKB">
        <authorList>
            <consortium name="Ensembl"/>
        </authorList>
    </citation>
    <scope>IDENTIFICATION</scope>
</reference>
<dbReference type="RefSeq" id="XP_016888802.1">
    <property type="nucleotide sequence ID" value="XM_017033313.2"/>
</dbReference>
<dbReference type="STRING" id="244447.ENSCSEP00000001711"/>
<dbReference type="RefSeq" id="XP_008309752.1">
    <property type="nucleotide sequence ID" value="XM_008311530.3"/>
</dbReference>
<name>A0A3P8UM34_CYNSE</name>
<dbReference type="InParanoid" id="A0A3P8UM34"/>
<dbReference type="Gene3D" id="2.60.40.1120">
    <property type="entry name" value="Carboxypeptidase-like, regulatory domain"/>
    <property type="match status" value="1"/>
</dbReference>
<dbReference type="Proteomes" id="UP000265120">
    <property type="component" value="Chromosome 6"/>
</dbReference>
<dbReference type="RefSeq" id="XP_008309753.1">
    <property type="nucleotide sequence ID" value="XM_008311531.3"/>
</dbReference>
<dbReference type="CTD" id="56672"/>
<reference evidence="1 2" key="1">
    <citation type="journal article" date="2014" name="Nat. Genet.">
        <title>Whole-genome sequence of a flatfish provides insights into ZW sex chromosome evolution and adaptation to a benthic lifestyle.</title>
        <authorList>
            <person name="Chen S."/>
            <person name="Zhang G."/>
            <person name="Shao C."/>
            <person name="Huang Q."/>
            <person name="Liu G."/>
            <person name="Zhang P."/>
            <person name="Song W."/>
            <person name="An N."/>
            <person name="Chalopin D."/>
            <person name="Volff J.N."/>
            <person name="Hong Y."/>
            <person name="Li Q."/>
            <person name="Sha Z."/>
            <person name="Zhou H."/>
            <person name="Xie M."/>
            <person name="Yu Q."/>
            <person name="Liu Y."/>
            <person name="Xiang H."/>
            <person name="Wang N."/>
            <person name="Wu K."/>
            <person name="Yang C."/>
            <person name="Zhou Q."/>
            <person name="Liao X."/>
            <person name="Yang L."/>
            <person name="Hu Q."/>
            <person name="Zhang J."/>
            <person name="Meng L."/>
            <person name="Jin L."/>
            <person name="Tian Y."/>
            <person name="Lian J."/>
            <person name="Yang J."/>
            <person name="Miao G."/>
            <person name="Liu S."/>
            <person name="Liang Z."/>
            <person name="Yan F."/>
            <person name="Li Y."/>
            <person name="Sun B."/>
            <person name="Zhang H."/>
            <person name="Zhang J."/>
            <person name="Zhu Y."/>
            <person name="Du M."/>
            <person name="Zhao Y."/>
            <person name="Schartl M."/>
            <person name="Tang Q."/>
            <person name="Wang J."/>
        </authorList>
    </citation>
    <scope>NUCLEOTIDE SEQUENCE</scope>
</reference>
<dbReference type="KEGG" id="csem:103379836"/>
<evidence type="ECO:0000313" key="1">
    <source>
        <dbReference type="Ensembl" id="ENSCSEP00000001711.1"/>
    </source>
</evidence>
<reference evidence="1" key="2">
    <citation type="submission" date="2025-08" db="UniProtKB">
        <authorList>
            <consortium name="Ensembl"/>
        </authorList>
    </citation>
    <scope>IDENTIFICATION</scope>
</reference>
<dbReference type="OMA" id="VLQYMNV"/>
<protein>
    <submittedName>
        <fullName evidence="1">A kinase (PRKA) interacting protein 1</fullName>
    </submittedName>
</protein>
<sequence>MARQSWLESSLRHSANLGLEVLERASRRSIDWTNTGAFRNLNTPNKDSHNHTKRYYTEYSDPFANMASLMAQTTHQCKKFYDSGCCTAPTNFERKHLARFHSKHAPVKMRPTVPTKKQVSFSEGDDDFYVEVSPGTYAITASTQESQPQTQLISVSAGESINITFNL</sequence>
<evidence type="ECO:0000313" key="2">
    <source>
        <dbReference type="Proteomes" id="UP000265120"/>
    </source>
</evidence>
<dbReference type="PANTHER" id="PTHR14330">
    <property type="entry name" value="A-KINASE-INTERACTING PROTEIN 1"/>
    <property type="match status" value="1"/>
</dbReference>
<dbReference type="GeneTree" id="ENSGT00390000017064"/>